<name>A0ACC3AQX7_9EURO</name>
<dbReference type="EMBL" id="JAOPJF010000089">
    <property type="protein sequence ID" value="KAK1140152.1"/>
    <property type="molecule type" value="Genomic_DNA"/>
</dbReference>
<organism evidence="1 2">
    <name type="scientific">Aspergillus melleus</name>
    <dbReference type="NCBI Taxonomy" id="138277"/>
    <lineage>
        <taxon>Eukaryota</taxon>
        <taxon>Fungi</taxon>
        <taxon>Dikarya</taxon>
        <taxon>Ascomycota</taxon>
        <taxon>Pezizomycotina</taxon>
        <taxon>Eurotiomycetes</taxon>
        <taxon>Eurotiomycetidae</taxon>
        <taxon>Eurotiales</taxon>
        <taxon>Aspergillaceae</taxon>
        <taxon>Aspergillus</taxon>
        <taxon>Aspergillus subgen. Circumdati</taxon>
    </lineage>
</organism>
<protein>
    <submittedName>
        <fullName evidence="1">Dicer-like protein 2</fullName>
    </submittedName>
</protein>
<keyword evidence="2" id="KW-1185">Reference proteome</keyword>
<reference evidence="1 2" key="1">
    <citation type="journal article" date="2023" name="ACS Omega">
        <title>Identification of the Neoaspergillic Acid Biosynthesis Gene Cluster by Establishing an In Vitro CRISPR-Ribonucleoprotein Genetic System in Aspergillus melleus.</title>
        <authorList>
            <person name="Yuan B."/>
            <person name="Grau M.F."/>
            <person name="Murata R.M."/>
            <person name="Torok T."/>
            <person name="Venkateswaran K."/>
            <person name="Stajich J.E."/>
            <person name="Wang C.C.C."/>
        </authorList>
    </citation>
    <scope>NUCLEOTIDE SEQUENCE [LARGE SCALE GENOMIC DNA]</scope>
    <source>
        <strain evidence="1 2">IMV 1140</strain>
    </source>
</reference>
<dbReference type="Proteomes" id="UP001177260">
    <property type="component" value="Unassembled WGS sequence"/>
</dbReference>
<sequence>MASTSSRAKNVPVYQPRNYQLEMFEASMKENIIVAMDTGSGKTNIALLRIKGELESGSPGKLIWFLAPTVALCDQQHQVITDNIPAIRTRTLTGADKVELWTDQTIWDGVLKGMQVVVSTFAVLADAMTHGFVKITQLGLIIFDEAHHCKRRHPANKIMQEFYHPTLARLGRNAVPRIMGLTASPVVRSNQIDLRMIESNLDSKCKTPRIHRQELLKYSHRPEMRQIWYTPLDIEGVHGTKTLNALEYAWETLDLYEDPCVQELQQNPYKQDKLQKTLLTRKTYCNEQIKKLLDRCRSLFHELGGWAVDYYIHESKRQVLSKIHDSSMMTDWVDAEKDYIIGFMNRLPEPDISLEDFRLSPKMEALIEFLDTMNDPEFSGIIFVKQRVTVSVMERLLSVHPATRSRFRCAPYVGWSNSGTRREIIGELLSLKSQQNTLDEFRDGRKNLIIATDVLEEGIDISACRAVVCYDKPPNLKSFVQRRGRARQKQSVYGILLSKVDESGDFAKWQGLEKAMIEAYQDEERLLQEARFLEELDEDVSGRLMVQSTGAVLTADVACAHLNHFCAVLPRETYVDNAPKFSFEMDQFGKLQATVTLPNCVHPAVRRISGEQWWGSERAAVKETSFLAYKALYEFGLVTDNLLPLTKKPELTQFEMREIPAVMEVSEQYDPWAHWASSWSFPDIHQTRIHVRLNQEDSHELYINFIAPVALLPMSPLELYWNSDMTFILSFDTPKRMPAIPADVVEKMREVTAVYLQATSRDLGPERDFVALFGPDLPHDELEDWLHKNHGKEPAHDAFNCNRETVLMGIVRDEAHYGDLYGFLRWTSSDEDPGTLTLECETFPRRRNLLSRQTLAVNTPAAMDKHDSRDDSDAVVKSYVLSAQDCTVDKLPLTDAVFGLFISAILHRLETHMIATSLNETILYNLGFEAMENILTAITAPSAQASTDYQRYEFLGDSILKYIVSCRLFYEHSNWHEGYLSERRDSIVNNSRLAQAALELGLDSFILTKSFTPRHWKAPLISEKTNHVAAQRHMSSKMLADVVEALIGAAFIEGGFFQAEACIHRFLPEVTPPNSNPTPNPYRDPDSQSTDNINGNTTDPHNIMYDPLQEQLGYRFNSTTLLFEALTHPSCQHDAFTQSYQRLEFLGDAILDMLLVPTIFQHAPHRFTPGDMTRIKHAVVNANLLAFLCMEFAVPRESTDVAQSPEGGFTLHSTNTPVELWRFMRCDSAEMRRARDRASTRYITLREDIITALNSGTDYPWEALASLNADKFFSDIVESILGAIFVDSGGDLDACGRFVERIGLLPYLRRMLSDGVVVMHPKNRVFQMVKEEVEFSVKRLQGQMGEDASYRCVVTVDGVEVAMVEGCLSAEEAEVRAANRVVEALG</sequence>
<gene>
    <name evidence="1" type="primary">dcl2_2</name>
    <name evidence="1" type="ORF">N8T08_010629</name>
</gene>
<evidence type="ECO:0000313" key="1">
    <source>
        <dbReference type="EMBL" id="KAK1140152.1"/>
    </source>
</evidence>
<comment type="caution">
    <text evidence="1">The sequence shown here is derived from an EMBL/GenBank/DDBJ whole genome shotgun (WGS) entry which is preliminary data.</text>
</comment>
<proteinExistence type="predicted"/>
<accession>A0ACC3AQX7</accession>
<evidence type="ECO:0000313" key="2">
    <source>
        <dbReference type="Proteomes" id="UP001177260"/>
    </source>
</evidence>